<comment type="caution">
    <text evidence="4">The sequence shown here is derived from an EMBL/GenBank/DDBJ whole genome shotgun (WGS) entry which is preliminary data.</text>
</comment>
<reference evidence="4 5" key="1">
    <citation type="submission" date="2018-10" db="EMBL/GenBank/DDBJ databases">
        <title>Dokdonia luteus sp. nov., isolated from sea water.</title>
        <authorList>
            <person name="Zhou L.Y."/>
            <person name="Du Z.J."/>
        </authorList>
    </citation>
    <scope>NUCLEOTIDE SEQUENCE [LARGE SCALE GENOMIC DNA]</scope>
    <source>
        <strain evidence="4 5">SH27</strain>
    </source>
</reference>
<organism evidence="4 5">
    <name type="scientific">Dokdonia sinensis</name>
    <dbReference type="NCBI Taxonomy" id="2479847"/>
    <lineage>
        <taxon>Bacteria</taxon>
        <taxon>Pseudomonadati</taxon>
        <taxon>Bacteroidota</taxon>
        <taxon>Flavobacteriia</taxon>
        <taxon>Flavobacteriales</taxon>
        <taxon>Flavobacteriaceae</taxon>
        <taxon>Dokdonia</taxon>
    </lineage>
</organism>
<feature type="signal peptide" evidence="1">
    <location>
        <begin position="1"/>
        <end position="26"/>
    </location>
</feature>
<dbReference type="Proteomes" id="UP000281985">
    <property type="component" value="Unassembled WGS sequence"/>
</dbReference>
<dbReference type="Pfam" id="PF14302">
    <property type="entry name" value="DUF4377"/>
    <property type="match status" value="1"/>
</dbReference>
<dbReference type="Gene3D" id="2.40.128.270">
    <property type="match status" value="1"/>
</dbReference>
<feature type="chain" id="PRO_5018295177" evidence="1">
    <location>
        <begin position="27"/>
        <end position="228"/>
    </location>
</feature>
<feature type="domain" description="DUF4377" evidence="3">
    <location>
        <begin position="36"/>
        <end position="110"/>
    </location>
</feature>
<evidence type="ECO:0000259" key="3">
    <source>
        <dbReference type="Pfam" id="PF14302"/>
    </source>
</evidence>
<dbReference type="EMBL" id="REFV01000002">
    <property type="protein sequence ID" value="RMB63509.1"/>
    <property type="molecule type" value="Genomic_DNA"/>
</dbReference>
<dbReference type="InterPro" id="IPR025485">
    <property type="entry name" value="DUF4377"/>
</dbReference>
<evidence type="ECO:0000313" key="4">
    <source>
        <dbReference type="EMBL" id="RMB63509.1"/>
    </source>
</evidence>
<proteinExistence type="predicted"/>
<keyword evidence="5" id="KW-1185">Reference proteome</keyword>
<dbReference type="InterPro" id="IPR005184">
    <property type="entry name" value="DUF306_Meta_HslJ"/>
</dbReference>
<feature type="domain" description="DUF306" evidence="2">
    <location>
        <begin position="124"/>
        <end position="218"/>
    </location>
</feature>
<name>A0A3M0GQN7_9FLAO</name>
<keyword evidence="1" id="KW-0732">Signal</keyword>
<dbReference type="InterPro" id="IPR038670">
    <property type="entry name" value="HslJ-like_sf"/>
</dbReference>
<dbReference type="AlphaFoldDB" id="A0A3M0GQN7"/>
<dbReference type="OrthoDB" id="880459at2"/>
<evidence type="ECO:0000313" key="5">
    <source>
        <dbReference type="Proteomes" id="UP000281985"/>
    </source>
</evidence>
<evidence type="ECO:0000256" key="1">
    <source>
        <dbReference type="SAM" id="SignalP"/>
    </source>
</evidence>
<protein>
    <submittedName>
        <fullName evidence="4">DUF4377 domain-containing protein</fullName>
    </submittedName>
</protein>
<sequence length="228" mass="25692">MNTFMKVHTAYILFFAFAMVSCGASKDSMPREIIWEVSNELVSCEGVATQSCLQVREPGSEEWTLFYDTIQGFNYKEGYSYTIKVNETAVENPPADASSKAYELITIIEQRNVSKIVNGIPQLEGGFQVTTLNGRDVSDKDLTILINPVNRNITGFSGCNTYNLTYKQKGTQLRFSQVSTTRRYCENIGSLEKEFLITYIQGDSFTLEDGILKIYDLENQILEAKATK</sequence>
<gene>
    <name evidence="4" type="ORF">EAX61_03745</name>
</gene>
<dbReference type="Pfam" id="PF03724">
    <property type="entry name" value="META"/>
    <property type="match status" value="1"/>
</dbReference>
<accession>A0A3M0GQN7</accession>
<evidence type="ECO:0000259" key="2">
    <source>
        <dbReference type="Pfam" id="PF03724"/>
    </source>
</evidence>
<dbReference type="PROSITE" id="PS51257">
    <property type="entry name" value="PROKAR_LIPOPROTEIN"/>
    <property type="match status" value="1"/>
</dbReference>